<keyword evidence="2" id="KW-0050">Antiport</keyword>
<organism evidence="5 6">
    <name type="scientific">Canna indica</name>
    <name type="common">Indian-shot</name>
    <dbReference type="NCBI Taxonomy" id="4628"/>
    <lineage>
        <taxon>Eukaryota</taxon>
        <taxon>Viridiplantae</taxon>
        <taxon>Streptophyta</taxon>
        <taxon>Embryophyta</taxon>
        <taxon>Tracheophyta</taxon>
        <taxon>Spermatophyta</taxon>
        <taxon>Magnoliopsida</taxon>
        <taxon>Liliopsida</taxon>
        <taxon>Zingiberales</taxon>
        <taxon>Cannaceae</taxon>
        <taxon>Canna</taxon>
    </lineage>
</organism>
<evidence type="ECO:0000313" key="6">
    <source>
        <dbReference type="Proteomes" id="UP001327560"/>
    </source>
</evidence>
<feature type="signal peptide" evidence="4">
    <location>
        <begin position="1"/>
        <end position="26"/>
    </location>
</feature>
<evidence type="ECO:0000256" key="3">
    <source>
        <dbReference type="ARBA" id="ARBA00023065"/>
    </source>
</evidence>
<keyword evidence="6" id="KW-1185">Reference proteome</keyword>
<dbReference type="PANTHER" id="PTHR16254:SF20">
    <property type="entry name" value="K(+) EFFLUX ANTIPORTER 5"/>
    <property type="match status" value="1"/>
</dbReference>
<gene>
    <name evidence="5" type="ORF">Cni_G15009</name>
</gene>
<name>A0AAQ3KD87_9LILI</name>
<proteinExistence type="predicted"/>
<evidence type="ECO:0000256" key="4">
    <source>
        <dbReference type="SAM" id="SignalP"/>
    </source>
</evidence>
<feature type="chain" id="PRO_5042830811" evidence="4">
    <location>
        <begin position="27"/>
        <end position="144"/>
    </location>
</feature>
<protein>
    <submittedName>
        <fullName evidence="5">K(+) efflux antiporter 5</fullName>
    </submittedName>
</protein>
<sequence length="144" mass="15592">MAAALDPARGALGVLVILALISSPFSIGVLSRSDDETREKFYGNLVKRDSPNNTSGEGSIADMFDRVLEKEFSDNDAPEGRDPNSFNNSVADHQAVLETVAIISHDKSKKNDSHEAKIKLRYMKFVLGHCSIKLTLGSTNRAAG</sequence>
<reference evidence="5 6" key="1">
    <citation type="submission" date="2023-10" db="EMBL/GenBank/DDBJ databases">
        <title>Chromosome-scale genome assembly provides insights into flower coloration mechanisms of Canna indica.</title>
        <authorList>
            <person name="Li C."/>
        </authorList>
    </citation>
    <scope>NUCLEOTIDE SEQUENCE [LARGE SCALE GENOMIC DNA]</scope>
    <source>
        <tissue evidence="5">Flower</tissue>
    </source>
</reference>
<keyword evidence="3" id="KW-0406">Ion transport</keyword>
<dbReference type="Proteomes" id="UP001327560">
    <property type="component" value="Chromosome 4"/>
</dbReference>
<accession>A0AAQ3KD87</accession>
<keyword evidence="4" id="KW-0732">Signal</keyword>
<dbReference type="InterPro" id="IPR045158">
    <property type="entry name" value="KEA4/5/6-like"/>
</dbReference>
<dbReference type="AlphaFoldDB" id="A0AAQ3KD87"/>
<dbReference type="PANTHER" id="PTHR16254">
    <property type="entry name" value="POTASSIUM/PROTON ANTIPORTER-RELATED"/>
    <property type="match status" value="1"/>
</dbReference>
<evidence type="ECO:0000313" key="5">
    <source>
        <dbReference type="EMBL" id="WOL06277.1"/>
    </source>
</evidence>
<evidence type="ECO:0000256" key="1">
    <source>
        <dbReference type="ARBA" id="ARBA00022448"/>
    </source>
</evidence>
<evidence type="ECO:0000256" key="2">
    <source>
        <dbReference type="ARBA" id="ARBA00022449"/>
    </source>
</evidence>
<dbReference type="EMBL" id="CP136893">
    <property type="protein sequence ID" value="WOL06277.1"/>
    <property type="molecule type" value="Genomic_DNA"/>
</dbReference>
<dbReference type="GO" id="GO:0015386">
    <property type="term" value="F:potassium:proton antiporter activity"/>
    <property type="evidence" value="ECO:0007669"/>
    <property type="project" value="InterPro"/>
</dbReference>
<keyword evidence="1" id="KW-0813">Transport</keyword>